<feature type="region of interest" description="Disordered" evidence="1">
    <location>
        <begin position="40"/>
        <end position="69"/>
    </location>
</feature>
<evidence type="ECO:0000256" key="2">
    <source>
        <dbReference type="SAM" id="Phobius"/>
    </source>
</evidence>
<dbReference type="PANTHER" id="PTHR41542">
    <property type="entry name" value="BLL5807 PROTEIN"/>
    <property type="match status" value="1"/>
</dbReference>
<proteinExistence type="predicted"/>
<dbReference type="AlphaFoldDB" id="A0A272EMY3"/>
<feature type="compositionally biased region" description="Polar residues" evidence="1">
    <location>
        <begin position="140"/>
        <end position="155"/>
    </location>
</feature>
<dbReference type="Proteomes" id="UP000216107">
    <property type="component" value="Unassembled WGS sequence"/>
</dbReference>
<dbReference type="SMART" id="SM00978">
    <property type="entry name" value="Tim44"/>
    <property type="match status" value="1"/>
</dbReference>
<dbReference type="Proteomes" id="UP000623509">
    <property type="component" value="Unassembled WGS sequence"/>
</dbReference>
<feature type="domain" description="Tim44-like" evidence="3">
    <location>
        <begin position="152"/>
        <end position="283"/>
    </location>
</feature>
<accession>A0A272EMY3</accession>
<evidence type="ECO:0000313" key="5">
    <source>
        <dbReference type="EMBL" id="PAS91478.1"/>
    </source>
</evidence>
<feature type="region of interest" description="Disordered" evidence="1">
    <location>
        <begin position="133"/>
        <end position="155"/>
    </location>
</feature>
<reference evidence="5 6" key="2">
    <citation type="submission" date="2017-07" db="EMBL/GenBank/DDBJ databases">
        <title>Candidatus Dactylopiibacterium carminicum, a nitrogen-fixing symbiont of the cochineal insect Dactylopius coccus and Dactylopius opuntiae (Hemiptera: Coccoidea: Dactylopiidae).</title>
        <authorList>
            <person name="Vera A."/>
        </authorList>
    </citation>
    <scope>NUCLEOTIDE SEQUENCE [LARGE SCALE GENOMIC DNA]</scope>
    <source>
        <strain evidence="5 6">NFDCM</strain>
    </source>
</reference>
<dbReference type="SUPFAM" id="SSF54427">
    <property type="entry name" value="NTF2-like"/>
    <property type="match status" value="1"/>
</dbReference>
<gene>
    <name evidence="4" type="ORF">BGI27_16210</name>
    <name evidence="5" type="ORF">CGU29_16285</name>
</gene>
<dbReference type="RefSeq" id="WP_095525866.1">
    <property type="nucleotide sequence ID" value="NZ_MDUX01000079.1"/>
</dbReference>
<comment type="caution">
    <text evidence="5">The sequence shown here is derived from an EMBL/GenBank/DDBJ whole genome shotgun (WGS) entry which is preliminary data.</text>
</comment>
<evidence type="ECO:0000256" key="1">
    <source>
        <dbReference type="SAM" id="MobiDB-lite"/>
    </source>
</evidence>
<sequence length="285" mass="30260">MLKKFMLLCGLLVVGFGSFISIAEAKRFGGGRSVGIQRQVAPPQRQMPPTANPAQANARPAAPGAQAPASGLRKWGAPLAALATGLGIAALLSHFGVGAEFAGIILIAVVAMLGFALLRRLAGGNNANAPKPAWAGAAEGSTTQTPQAEYASSTFGGTTRRWPAEFDVESFERQAKLNFIRLQAANDAGDLADIRDFTSPEIFAEIKLGIDERQGRSQKTDVVELHAEVLEVVEENGRYIASVHYSGTLREEIEGGASGFDEIWHLTKPVDGNRGWQLAGIQQRA</sequence>
<evidence type="ECO:0000313" key="4">
    <source>
        <dbReference type="EMBL" id="KAF7597895.1"/>
    </source>
</evidence>
<dbReference type="Pfam" id="PF04280">
    <property type="entry name" value="Tim44"/>
    <property type="match status" value="1"/>
</dbReference>
<keyword evidence="2" id="KW-1133">Transmembrane helix</keyword>
<keyword evidence="2" id="KW-0812">Transmembrane</keyword>
<organism evidence="5 6">
    <name type="scientific">Candidatus Dactylopiibacterium carminicum</name>
    <dbReference type="NCBI Taxonomy" id="857335"/>
    <lineage>
        <taxon>Bacteria</taxon>
        <taxon>Pseudomonadati</taxon>
        <taxon>Pseudomonadota</taxon>
        <taxon>Betaproteobacteria</taxon>
        <taxon>Rhodocyclales</taxon>
        <taxon>Rhodocyclaceae</taxon>
        <taxon>Candidatus Dactylopiibacterium</taxon>
    </lineage>
</organism>
<keyword evidence="7" id="KW-1185">Reference proteome</keyword>
<evidence type="ECO:0000313" key="6">
    <source>
        <dbReference type="Proteomes" id="UP000216107"/>
    </source>
</evidence>
<name>A0A272EMY3_9RHOO</name>
<dbReference type="OrthoDB" id="5297955at2"/>
<feature type="transmembrane region" description="Helical" evidence="2">
    <location>
        <begin position="75"/>
        <end position="92"/>
    </location>
</feature>
<dbReference type="EMBL" id="MDUX01000079">
    <property type="protein sequence ID" value="KAF7597895.1"/>
    <property type="molecule type" value="Genomic_DNA"/>
</dbReference>
<dbReference type="InterPro" id="IPR032710">
    <property type="entry name" value="NTF2-like_dom_sf"/>
</dbReference>
<reference evidence="4 7" key="1">
    <citation type="submission" date="2016-08" db="EMBL/GenBank/DDBJ databases">
        <title>Candidatus Dactylopiibacterium carminicum genome sequence.</title>
        <authorList>
            <person name="Ramirez-Puebla S.T."/>
            <person name="Ormeno-Orrillo E."/>
            <person name="Vera-Ponce De Leon A."/>
            <person name="Luis L."/>
            <person name="Sanchez-Flores A."/>
            <person name="Monica R."/>
            <person name="Martinez-Romero E."/>
        </authorList>
    </citation>
    <scope>NUCLEOTIDE SEQUENCE [LARGE SCALE GENOMIC DNA]</scope>
    <source>
        <strain evidence="4">END1</strain>
    </source>
</reference>
<protein>
    <submittedName>
        <fullName evidence="4">Tim44 domain-containing protein</fullName>
    </submittedName>
    <submittedName>
        <fullName evidence="5">Transporter</fullName>
    </submittedName>
</protein>
<feature type="compositionally biased region" description="Low complexity" evidence="1">
    <location>
        <begin position="48"/>
        <end position="69"/>
    </location>
</feature>
<evidence type="ECO:0000313" key="7">
    <source>
        <dbReference type="Proteomes" id="UP000623509"/>
    </source>
</evidence>
<dbReference type="InterPro" id="IPR007379">
    <property type="entry name" value="Tim44-like_dom"/>
</dbReference>
<keyword evidence="2" id="KW-0472">Membrane</keyword>
<dbReference type="EMBL" id="NMRN01000082">
    <property type="protein sequence ID" value="PAS91478.1"/>
    <property type="molecule type" value="Genomic_DNA"/>
</dbReference>
<dbReference type="PANTHER" id="PTHR41542:SF1">
    <property type="entry name" value="BLL5807 PROTEIN"/>
    <property type="match status" value="1"/>
</dbReference>
<feature type="transmembrane region" description="Helical" evidence="2">
    <location>
        <begin position="99"/>
        <end position="118"/>
    </location>
</feature>
<dbReference type="Gene3D" id="3.10.450.240">
    <property type="match status" value="1"/>
</dbReference>
<evidence type="ECO:0000259" key="3">
    <source>
        <dbReference type="SMART" id="SM00978"/>
    </source>
</evidence>